<dbReference type="AlphaFoldDB" id="A0A1U7CL63"/>
<sequence length="324" mass="35018">MRVLMTGGYGCIGSWAAKQLVEEGHQVWIYDLAEDTHRLDLVLDPERKAEVRFVQGDVSDPEAVLKAVVDCRATHLLHLAGLQTPTCRANPILGAKVNVIGTLAVFEAAAALPDQVERVVYASSAAVHGPPEAGSTGPLADEIRLAPLTHYGAYKVCNELNARVYWLDKGITSVGLRPWTVYGVGRDFGMTSEPTKAIKSVAAGRPYQISYGGYQDLQYVGDVAATFVLALNRPFKGAEAFNLRGAVEPIEAFVETLVQEVPAAGPLVSHGDRQLPIAPSLDDARLQATLGPIPRTPLREGIAETYRRFEALHREGRLDLSDLG</sequence>
<comment type="similarity">
    <text evidence="1">Belongs to the NAD(P)-dependent epimerase/dehydratase family.</text>
</comment>
<dbReference type="PANTHER" id="PTHR43000">
    <property type="entry name" value="DTDP-D-GLUCOSE 4,6-DEHYDRATASE-RELATED"/>
    <property type="match status" value="1"/>
</dbReference>
<protein>
    <submittedName>
        <fullName evidence="3">UDP-glucose 4-epimerase</fullName>
        <ecNumber evidence="3">5.1.3.2</ecNumber>
    </submittedName>
</protein>
<dbReference type="InterPro" id="IPR036291">
    <property type="entry name" value="NAD(P)-bd_dom_sf"/>
</dbReference>
<accession>A0A1U7CL63</accession>
<keyword evidence="3" id="KW-0413">Isomerase</keyword>
<dbReference type="EMBL" id="CP019082">
    <property type="protein sequence ID" value="APW59680.1"/>
    <property type="molecule type" value="Genomic_DNA"/>
</dbReference>
<reference evidence="4" key="1">
    <citation type="submission" date="2016-12" db="EMBL/GenBank/DDBJ databases">
        <title>Comparative genomics of four Isosphaeraceae planctomycetes: a common pool of plasmids and glycoside hydrolase genes.</title>
        <authorList>
            <person name="Ivanova A."/>
        </authorList>
    </citation>
    <scope>NUCLEOTIDE SEQUENCE [LARGE SCALE GENOMIC DNA]</scope>
    <source>
        <strain evidence="4">PX4</strain>
    </source>
</reference>
<evidence type="ECO:0000313" key="3">
    <source>
        <dbReference type="EMBL" id="APW59680.1"/>
    </source>
</evidence>
<evidence type="ECO:0000313" key="4">
    <source>
        <dbReference type="Proteomes" id="UP000186309"/>
    </source>
</evidence>
<dbReference type="KEGG" id="pbor:BSF38_01109"/>
<dbReference type="Gene3D" id="3.40.50.720">
    <property type="entry name" value="NAD(P)-binding Rossmann-like Domain"/>
    <property type="match status" value="1"/>
</dbReference>
<dbReference type="SUPFAM" id="SSF51735">
    <property type="entry name" value="NAD(P)-binding Rossmann-fold domains"/>
    <property type="match status" value="1"/>
</dbReference>
<evidence type="ECO:0000256" key="1">
    <source>
        <dbReference type="ARBA" id="ARBA00007637"/>
    </source>
</evidence>
<gene>
    <name evidence="3" type="primary">galE_1</name>
    <name evidence="3" type="ORF">BSF38_01109</name>
</gene>
<feature type="domain" description="NAD-dependent epimerase/dehydratase" evidence="2">
    <location>
        <begin position="3"/>
        <end position="242"/>
    </location>
</feature>
<name>A0A1U7CL63_9BACT</name>
<dbReference type="STRING" id="1387353.BSF38_01109"/>
<dbReference type="CDD" id="cd08946">
    <property type="entry name" value="SDR_e"/>
    <property type="match status" value="1"/>
</dbReference>
<dbReference type="Proteomes" id="UP000186309">
    <property type="component" value="Chromosome"/>
</dbReference>
<evidence type="ECO:0000259" key="2">
    <source>
        <dbReference type="Pfam" id="PF01370"/>
    </source>
</evidence>
<keyword evidence="4" id="KW-1185">Reference proteome</keyword>
<dbReference type="Pfam" id="PF01370">
    <property type="entry name" value="Epimerase"/>
    <property type="match status" value="1"/>
</dbReference>
<organism evidence="3 4">
    <name type="scientific">Paludisphaera borealis</name>
    <dbReference type="NCBI Taxonomy" id="1387353"/>
    <lineage>
        <taxon>Bacteria</taxon>
        <taxon>Pseudomonadati</taxon>
        <taxon>Planctomycetota</taxon>
        <taxon>Planctomycetia</taxon>
        <taxon>Isosphaerales</taxon>
        <taxon>Isosphaeraceae</taxon>
        <taxon>Paludisphaera</taxon>
    </lineage>
</organism>
<dbReference type="RefSeq" id="WP_237170751.1">
    <property type="nucleotide sequence ID" value="NZ_CP019082.1"/>
</dbReference>
<dbReference type="InterPro" id="IPR001509">
    <property type="entry name" value="Epimerase_deHydtase"/>
</dbReference>
<proteinExistence type="inferred from homology"/>
<dbReference type="EC" id="5.1.3.2" evidence="3"/>
<dbReference type="GO" id="GO:0003978">
    <property type="term" value="F:UDP-glucose 4-epimerase activity"/>
    <property type="evidence" value="ECO:0007669"/>
    <property type="project" value="UniProtKB-EC"/>
</dbReference>